<dbReference type="GO" id="GO:0006654">
    <property type="term" value="P:phosphatidic acid biosynthetic process"/>
    <property type="evidence" value="ECO:0007669"/>
    <property type="project" value="InterPro"/>
</dbReference>
<feature type="region of interest" description="Disordered" evidence="7">
    <location>
        <begin position="845"/>
        <end position="876"/>
    </location>
</feature>
<dbReference type="PANTHER" id="PTHR18896">
    <property type="entry name" value="PHOSPHOLIPASE D"/>
    <property type="match status" value="1"/>
</dbReference>
<evidence type="ECO:0000259" key="8">
    <source>
        <dbReference type="PROSITE" id="PS50035"/>
    </source>
</evidence>
<keyword evidence="3" id="KW-0677">Repeat</keyword>
<gene>
    <name evidence="9" type="ORF">BOX15_Mlig032186g1</name>
</gene>
<dbReference type="PANTHER" id="PTHR18896:SF76">
    <property type="entry name" value="PHOSPHOLIPASE"/>
    <property type="match status" value="1"/>
</dbReference>
<dbReference type="SUPFAM" id="SSF56024">
    <property type="entry name" value="Phospholipase D/nuclease"/>
    <property type="match status" value="2"/>
</dbReference>
<evidence type="ECO:0000313" key="10">
    <source>
        <dbReference type="Proteomes" id="UP000215902"/>
    </source>
</evidence>
<keyword evidence="10" id="KW-1185">Reference proteome</keyword>
<keyword evidence="5" id="KW-0442">Lipid degradation</keyword>
<keyword evidence="4" id="KW-0378">Hydrolase</keyword>
<accession>A0A267DNU6</accession>
<dbReference type="GO" id="GO:0009395">
    <property type="term" value="P:phospholipid catabolic process"/>
    <property type="evidence" value="ECO:0007669"/>
    <property type="project" value="TreeGrafter"/>
</dbReference>
<evidence type="ECO:0000313" key="9">
    <source>
        <dbReference type="EMBL" id="PAA50367.1"/>
    </source>
</evidence>
<keyword evidence="6" id="KW-0443">Lipid metabolism</keyword>
<dbReference type="Pfam" id="PF00614">
    <property type="entry name" value="PLDc"/>
    <property type="match status" value="2"/>
</dbReference>
<comment type="catalytic activity">
    <reaction evidence="1">
        <text>a 1,2-diacyl-sn-glycero-3-phosphocholine + H2O = a 1,2-diacyl-sn-glycero-3-phosphate + choline + H(+)</text>
        <dbReference type="Rhea" id="RHEA:14445"/>
        <dbReference type="ChEBI" id="CHEBI:15354"/>
        <dbReference type="ChEBI" id="CHEBI:15377"/>
        <dbReference type="ChEBI" id="CHEBI:15378"/>
        <dbReference type="ChEBI" id="CHEBI:57643"/>
        <dbReference type="ChEBI" id="CHEBI:58608"/>
        <dbReference type="EC" id="3.1.4.4"/>
    </reaction>
</comment>
<dbReference type="Proteomes" id="UP000215902">
    <property type="component" value="Unassembled WGS sequence"/>
</dbReference>
<name>A0A267DNU6_9PLAT</name>
<proteinExistence type="predicted"/>
<feature type="domain" description="PLD phosphodiesterase" evidence="8">
    <location>
        <begin position="1045"/>
        <end position="1072"/>
    </location>
</feature>
<organism evidence="9 10">
    <name type="scientific">Macrostomum lignano</name>
    <dbReference type="NCBI Taxonomy" id="282301"/>
    <lineage>
        <taxon>Eukaryota</taxon>
        <taxon>Metazoa</taxon>
        <taxon>Spiralia</taxon>
        <taxon>Lophotrochozoa</taxon>
        <taxon>Platyhelminthes</taxon>
        <taxon>Rhabditophora</taxon>
        <taxon>Macrostomorpha</taxon>
        <taxon>Macrostomida</taxon>
        <taxon>Macrostomidae</taxon>
        <taxon>Macrostomum</taxon>
    </lineage>
</organism>
<feature type="domain" description="PLD phosphodiesterase" evidence="8">
    <location>
        <begin position="441"/>
        <end position="468"/>
    </location>
</feature>
<dbReference type="PROSITE" id="PS50035">
    <property type="entry name" value="PLD"/>
    <property type="match status" value="2"/>
</dbReference>
<dbReference type="GO" id="GO:0035556">
    <property type="term" value="P:intracellular signal transduction"/>
    <property type="evidence" value="ECO:0007669"/>
    <property type="project" value="InterPro"/>
</dbReference>
<dbReference type="PIRSF" id="PIRSF009376">
    <property type="entry name" value="Phospholipase_D_euk"/>
    <property type="match status" value="1"/>
</dbReference>
<dbReference type="AlphaFoldDB" id="A0A267DNU6"/>
<dbReference type="STRING" id="282301.A0A267DNU6"/>
<protein>
    <recommendedName>
        <fullName evidence="2">phospholipase D</fullName>
        <ecNumber evidence="2">3.1.4.4</ecNumber>
    </recommendedName>
</protein>
<evidence type="ECO:0000256" key="6">
    <source>
        <dbReference type="ARBA" id="ARBA00023098"/>
    </source>
</evidence>
<feature type="non-terminal residue" evidence="9">
    <location>
        <position position="1"/>
    </location>
</feature>
<evidence type="ECO:0000256" key="1">
    <source>
        <dbReference type="ARBA" id="ARBA00000798"/>
    </source>
</evidence>
<feature type="region of interest" description="Disordered" evidence="7">
    <location>
        <begin position="108"/>
        <end position="140"/>
    </location>
</feature>
<dbReference type="InterPro" id="IPR015679">
    <property type="entry name" value="PLipase_D_fam"/>
</dbReference>
<evidence type="ECO:0000256" key="7">
    <source>
        <dbReference type="SAM" id="MobiDB-lite"/>
    </source>
</evidence>
<feature type="compositionally biased region" description="Polar residues" evidence="7">
    <location>
        <begin position="131"/>
        <end position="140"/>
    </location>
</feature>
<feature type="compositionally biased region" description="Pro residues" evidence="7">
    <location>
        <begin position="116"/>
        <end position="125"/>
    </location>
</feature>
<sequence>SSPEAAGCLPFLSVHDAAGHGGPFLPGSPVALRAQEHGQSHVARHLGGRVGQLRRLLDLDTRYRVELAHGCYSWLVTRNLNHWRRVYPLLRAALILPDRLRHQHEFCEGEQQPQQTGPPPTPPATSPAADRQNSSHQEPDSRLQSFEEQLRWVLDRVHSLRHSLHLLRFLGVSRLSFVRGLDNLSGGGSSVSFINIVEAEVRARFVRGDSLGDTSCSADCHLYCGRSKRLWMVVKSQCIIFLQDNLSRAVEVFMIDSSMSVIKGLDPSVRRYTCGFVLQNSSLLVSLSCNHCDYERLAEALDRLCSEQRQRRLADTTAKQLCAWAPSRRPCRAKWYADGAAYFADVYEALEAARQEIFICDWWLTPELHLKRPDPEDRHQLMNVLQRRADAGVKIFILIYKELRFAVNTDSWYAKMMLKARCPKRNIYILRHPNHLFNADLLWTHHEKLLIVDQRLAFFGGIDLCWGRWDTQRHPLTDQGDADWPSDCRPIGDVDAFNAAFPGRAVGSGAAAGAAFTTAETSKDFADVSETLDTVDFNDTGAAWHATPDSAIVVESLDDSSSSGAGKTKRRGLMRFLSVGPRQDLGILLQQQQHQMAASMAAASSASEGKPHKLRRFHTIEAHGNGSRSAGGAAEAAAAASGIVDDSAVEYQAGRQPRWHVMDDGQLQVRRLEARRVSNLWRGAIERMRIARGVRGQLRRSAAAGGDQGGFENSEDFVDSRPPELAVEARNIQLWKGLDYVNWVIKEPFNLHQPNRDLVDRNEVPRMPWHDVACAVGDNAARDLARHFIQRWNFTVRDKNLSTVRYPMLIPKAFAAVDAAAEEAAEEAAEAAAVAAAAAAAASGGGKRRWRKQRKRQTDYRLDGLDTSGRPPADNSGLSRLLPRFYNQVNILRSVGPWSAGLASEPERSIHEAMCAAIDSAECFVYIESQFFISNPTSDCAASPVRNQVAARLANRILRAHRDGRPFRVYLLLPLRPQFEEQLVEPRSMERTKKILHLTYRSLCRGPDSLLGRLQQGGIEDHTRYLAICSLRTWGRMPSGRLATELIYVHSKLLIADDRVLVLGSANINDRSLLGCRDSELAMRYEDAGPDTARAVWRAAAGADEVDIRVGSFCGSLRRCLMREHLGLLDGGDSADAAALDDPLSEELFDRLWLGRARANSKLFESVFRCLPSDSVPDYESLAAWLKEPPLAEVDRDAAAQRLATEAPGGNLVLFPLQFLGNADLDDQLSVVPDITWH</sequence>
<evidence type="ECO:0000256" key="4">
    <source>
        <dbReference type="ARBA" id="ARBA00022801"/>
    </source>
</evidence>
<dbReference type="SMART" id="SM00155">
    <property type="entry name" value="PLDc"/>
    <property type="match status" value="2"/>
</dbReference>
<dbReference type="GO" id="GO:0004630">
    <property type="term" value="F:phospholipase D activity"/>
    <property type="evidence" value="ECO:0007669"/>
    <property type="project" value="UniProtKB-EC"/>
</dbReference>
<dbReference type="InterPro" id="IPR001736">
    <property type="entry name" value="PLipase_D/transphosphatidylase"/>
</dbReference>
<feature type="compositionally biased region" description="Basic residues" evidence="7">
    <location>
        <begin position="846"/>
        <end position="855"/>
    </location>
</feature>
<dbReference type="CDD" id="cd09141">
    <property type="entry name" value="PLDc_vPLD1_2_yPLD_like_2"/>
    <property type="match status" value="1"/>
</dbReference>
<dbReference type="OrthoDB" id="14911at2759"/>
<reference evidence="9 10" key="1">
    <citation type="submission" date="2017-06" db="EMBL/GenBank/DDBJ databases">
        <title>A platform for efficient transgenesis in Macrostomum lignano, a flatworm model organism for stem cell research.</title>
        <authorList>
            <person name="Berezikov E."/>
        </authorList>
    </citation>
    <scope>NUCLEOTIDE SEQUENCE [LARGE SCALE GENOMIC DNA]</scope>
    <source>
        <strain evidence="9">DV1</strain>
        <tissue evidence="9">Whole organism</tissue>
    </source>
</reference>
<dbReference type="Gene3D" id="3.30.870.10">
    <property type="entry name" value="Endonuclease Chain A"/>
    <property type="match status" value="3"/>
</dbReference>
<evidence type="ECO:0000256" key="5">
    <source>
        <dbReference type="ARBA" id="ARBA00022963"/>
    </source>
</evidence>
<dbReference type="InterPro" id="IPR016555">
    <property type="entry name" value="PLipase_D_euk"/>
</dbReference>
<dbReference type="EC" id="3.1.4.4" evidence="2"/>
<comment type="caution">
    <text evidence="9">The sequence shown here is derived from an EMBL/GenBank/DDBJ whole genome shotgun (WGS) entry which is preliminary data.</text>
</comment>
<evidence type="ECO:0000256" key="3">
    <source>
        <dbReference type="ARBA" id="ARBA00022737"/>
    </source>
</evidence>
<evidence type="ECO:0000256" key="2">
    <source>
        <dbReference type="ARBA" id="ARBA00012027"/>
    </source>
</evidence>
<dbReference type="EMBL" id="NIVC01003655">
    <property type="protein sequence ID" value="PAA50367.1"/>
    <property type="molecule type" value="Genomic_DNA"/>
</dbReference>